<reference evidence="5" key="2">
    <citation type="submission" date="2021-04" db="EMBL/GenBank/DDBJ databases">
        <authorList>
            <person name="Gilroy R."/>
        </authorList>
    </citation>
    <scope>NUCLEOTIDE SEQUENCE</scope>
    <source>
        <strain evidence="5">ChiHjej10B9-743</strain>
    </source>
</reference>
<keyword evidence="2" id="KW-0812">Transmembrane</keyword>
<comment type="caution">
    <text evidence="5">The sequence shown here is derived from an EMBL/GenBank/DDBJ whole genome shotgun (WGS) entry which is preliminary data.</text>
</comment>
<evidence type="ECO:0000259" key="3">
    <source>
        <dbReference type="Pfam" id="PF13240"/>
    </source>
</evidence>
<reference evidence="5" key="1">
    <citation type="journal article" date="2021" name="PeerJ">
        <title>Extensive microbial diversity within the chicken gut microbiome revealed by metagenomics and culture.</title>
        <authorList>
            <person name="Gilroy R."/>
            <person name="Ravi A."/>
            <person name="Getino M."/>
            <person name="Pursley I."/>
            <person name="Horton D.L."/>
            <person name="Alikhan N.F."/>
            <person name="Baker D."/>
            <person name="Gharbi K."/>
            <person name="Hall N."/>
            <person name="Watson M."/>
            <person name="Adriaenssens E.M."/>
            <person name="Foster-Nyarko E."/>
            <person name="Jarju S."/>
            <person name="Secka A."/>
            <person name="Antonio M."/>
            <person name="Oren A."/>
            <person name="Chaudhuri R.R."/>
            <person name="La Ragione R."/>
            <person name="Hildebrand F."/>
            <person name="Pallen M.J."/>
        </authorList>
    </citation>
    <scope>NUCLEOTIDE SEQUENCE</scope>
    <source>
        <strain evidence="5">ChiHjej10B9-743</strain>
    </source>
</reference>
<feature type="compositionally biased region" description="Acidic residues" evidence="1">
    <location>
        <begin position="134"/>
        <end position="151"/>
    </location>
</feature>
<accession>A0A9D1Z950</accession>
<evidence type="ECO:0000256" key="1">
    <source>
        <dbReference type="SAM" id="MobiDB-lite"/>
    </source>
</evidence>
<feature type="compositionally biased region" description="Low complexity" evidence="1">
    <location>
        <begin position="110"/>
        <end position="121"/>
    </location>
</feature>
<evidence type="ECO:0000313" key="6">
    <source>
        <dbReference type="Proteomes" id="UP000824133"/>
    </source>
</evidence>
<dbReference type="Pfam" id="PF13240">
    <property type="entry name" value="Zn_Ribbon_1"/>
    <property type="match status" value="1"/>
</dbReference>
<name>A0A9D1Z950_9ACTN</name>
<feature type="region of interest" description="Disordered" evidence="1">
    <location>
        <begin position="239"/>
        <end position="273"/>
    </location>
</feature>
<proteinExistence type="predicted"/>
<keyword evidence="2" id="KW-0472">Membrane</keyword>
<dbReference type="Proteomes" id="UP000824133">
    <property type="component" value="Unassembled WGS sequence"/>
</dbReference>
<dbReference type="Pfam" id="PF19789">
    <property type="entry name" value="DUF6273"/>
    <property type="match status" value="1"/>
</dbReference>
<feature type="transmembrane region" description="Helical" evidence="2">
    <location>
        <begin position="208"/>
        <end position="233"/>
    </location>
</feature>
<evidence type="ECO:0000256" key="2">
    <source>
        <dbReference type="SAM" id="Phobius"/>
    </source>
</evidence>
<gene>
    <name evidence="5" type="ORF">IAA42_00875</name>
</gene>
<dbReference type="InterPro" id="IPR026870">
    <property type="entry name" value="Zinc_ribbon_dom"/>
</dbReference>
<feature type="domain" description="DUF6273" evidence="4">
    <location>
        <begin position="377"/>
        <end position="506"/>
    </location>
</feature>
<protein>
    <submittedName>
        <fullName evidence="5">Zinc ribbon domain-containing protein</fullName>
    </submittedName>
</protein>
<feature type="domain" description="Zinc-ribbon" evidence="3">
    <location>
        <begin position="3"/>
        <end position="24"/>
    </location>
</feature>
<dbReference type="EMBL" id="DXCP01000005">
    <property type="protein sequence ID" value="HIY78986.1"/>
    <property type="molecule type" value="Genomic_DNA"/>
</dbReference>
<evidence type="ECO:0000259" key="4">
    <source>
        <dbReference type="Pfam" id="PF19789"/>
    </source>
</evidence>
<evidence type="ECO:0000313" key="5">
    <source>
        <dbReference type="EMBL" id="HIY78986.1"/>
    </source>
</evidence>
<sequence>MRCKKCGEELPERARFCYVCGAPIEEIPSPKRLEDPLDPLAAGAVPLVPVARPPRAYMVGSRGVRSTVAHVDRRASLPVIRPQEPVVEKPEEFEEPLVDEVTDADSTASLAAAREAAATADVEQGEAAKKHEEPADDAAPAEDVPADEPETAGEKPVDRAASAAKAAASGASELLRGAGGRLASAGRQLRGGGRAVADGFQGSRVPPAAVAGGAIAVALIVIMVLVGLGTSWLGPFAAPDEEPPVVQPPSDGSIAPLEAEDDEAESDALPSDAPEVRDAVADYSWAELSQISALIADAASDEEGLEIAEQYNLCDADGTLDGTQTKSVTLSDGTTLEMRVAGFRADERADGEGVAGITFIAANPAVTRAMGSTEVLGNGWVDSELRAWMNGELAASLPEDLSDAVVEVSKRTNTPPDVGGSQQVTEDTLWIPAYSEVVGPLGEGAEFYSSYDSEGDQYQLFSDAGVSWGGDTSFLAVGANWWLRSPDRASSIRYLSVLDDGTLGWRFRPQADHAVLVSFCV</sequence>
<organism evidence="5 6">
    <name type="scientific">Candidatus Olsenella excrementavium</name>
    <dbReference type="NCBI Taxonomy" id="2838709"/>
    <lineage>
        <taxon>Bacteria</taxon>
        <taxon>Bacillati</taxon>
        <taxon>Actinomycetota</taxon>
        <taxon>Coriobacteriia</taxon>
        <taxon>Coriobacteriales</taxon>
        <taxon>Atopobiaceae</taxon>
        <taxon>Olsenella</taxon>
    </lineage>
</organism>
<feature type="region of interest" description="Disordered" evidence="1">
    <location>
        <begin position="110"/>
        <end position="164"/>
    </location>
</feature>
<dbReference type="InterPro" id="IPR046240">
    <property type="entry name" value="DUF6273"/>
</dbReference>
<keyword evidence="2" id="KW-1133">Transmembrane helix</keyword>
<dbReference type="AlphaFoldDB" id="A0A9D1Z950"/>